<dbReference type="Proteomes" id="UP001152888">
    <property type="component" value="Unassembled WGS sequence"/>
</dbReference>
<accession>A0A9P0K8L2</accession>
<proteinExistence type="predicted"/>
<gene>
    <name evidence="1" type="ORF">ACAOBT_LOCUS8750</name>
</gene>
<organism evidence="1 2">
    <name type="scientific">Acanthoscelides obtectus</name>
    <name type="common">Bean weevil</name>
    <name type="synonym">Bruchus obtectus</name>
    <dbReference type="NCBI Taxonomy" id="200917"/>
    <lineage>
        <taxon>Eukaryota</taxon>
        <taxon>Metazoa</taxon>
        <taxon>Ecdysozoa</taxon>
        <taxon>Arthropoda</taxon>
        <taxon>Hexapoda</taxon>
        <taxon>Insecta</taxon>
        <taxon>Pterygota</taxon>
        <taxon>Neoptera</taxon>
        <taxon>Endopterygota</taxon>
        <taxon>Coleoptera</taxon>
        <taxon>Polyphaga</taxon>
        <taxon>Cucujiformia</taxon>
        <taxon>Chrysomeloidea</taxon>
        <taxon>Chrysomelidae</taxon>
        <taxon>Bruchinae</taxon>
        <taxon>Bruchini</taxon>
        <taxon>Acanthoscelides</taxon>
    </lineage>
</organism>
<reference evidence="1" key="1">
    <citation type="submission" date="2022-03" db="EMBL/GenBank/DDBJ databases">
        <authorList>
            <person name="Sayadi A."/>
        </authorList>
    </citation>
    <scope>NUCLEOTIDE SEQUENCE</scope>
</reference>
<dbReference type="EMBL" id="CAKOFQ010006769">
    <property type="protein sequence ID" value="CAH1970122.1"/>
    <property type="molecule type" value="Genomic_DNA"/>
</dbReference>
<dbReference type="OrthoDB" id="8197232at2759"/>
<keyword evidence="2" id="KW-1185">Reference proteome</keyword>
<protein>
    <recommendedName>
        <fullName evidence="3">Reverse transcriptase domain-containing protein</fullName>
    </recommendedName>
</protein>
<evidence type="ECO:0000313" key="1">
    <source>
        <dbReference type="EMBL" id="CAH1970122.1"/>
    </source>
</evidence>
<name>A0A9P0K8L2_ACAOB</name>
<comment type="caution">
    <text evidence="1">The sequence shown here is derived from an EMBL/GenBank/DDBJ whole genome shotgun (WGS) entry which is preliminary data.</text>
</comment>
<evidence type="ECO:0008006" key="3">
    <source>
        <dbReference type="Google" id="ProtNLM"/>
    </source>
</evidence>
<sequence length="63" mass="7198">MIAYLDKYKIISNKQFGFRQGKSTDDAILDLMTKVSSNINSKDPTLCVFVDLKKAFDTKIEFC</sequence>
<dbReference type="AlphaFoldDB" id="A0A9P0K8L2"/>
<evidence type="ECO:0000313" key="2">
    <source>
        <dbReference type="Proteomes" id="UP001152888"/>
    </source>
</evidence>